<dbReference type="AlphaFoldDB" id="S3ZLC2"/>
<dbReference type="HOGENOM" id="CLU_089876_11_2_10"/>
<dbReference type="Pfam" id="PF03061">
    <property type="entry name" value="4HBT"/>
    <property type="match status" value="1"/>
</dbReference>
<dbReference type="InterPro" id="IPR052723">
    <property type="entry name" value="Acyl-CoA_thioesterase_PaaI"/>
</dbReference>
<dbReference type="InterPro" id="IPR006683">
    <property type="entry name" value="Thioestr_dom"/>
</dbReference>
<sequence length="152" mass="16739">MSKTSDFSLVLIIYYQNDMTPQEFFKKDSFAEKTGVELIEIKEGYSKARLVITETHLNAGNRTQGGVLFTLADLALAAAANSHGTLAFSLSSNITFLRSSGPGDILYAEARERYIGRTTGHYQIDITNQNGELVATFESSIFRKGDALPFTL</sequence>
<proteinExistence type="predicted"/>
<organism evidence="3 4">
    <name type="scientific">Bacteroides stercoris CC31F</name>
    <dbReference type="NCBI Taxonomy" id="1073351"/>
    <lineage>
        <taxon>Bacteria</taxon>
        <taxon>Pseudomonadati</taxon>
        <taxon>Bacteroidota</taxon>
        <taxon>Bacteroidia</taxon>
        <taxon>Bacteroidales</taxon>
        <taxon>Bacteroidaceae</taxon>
        <taxon>Bacteroides</taxon>
    </lineage>
</organism>
<evidence type="ECO:0000259" key="2">
    <source>
        <dbReference type="Pfam" id="PF03061"/>
    </source>
</evidence>
<dbReference type="CDD" id="cd03443">
    <property type="entry name" value="PaaI_thioesterase"/>
    <property type="match status" value="1"/>
</dbReference>
<dbReference type="PANTHER" id="PTHR42856">
    <property type="entry name" value="ACYL-COENZYME A THIOESTERASE PAAI"/>
    <property type="match status" value="1"/>
</dbReference>
<accession>S3ZLC2</accession>
<evidence type="ECO:0000313" key="3">
    <source>
        <dbReference type="EMBL" id="EPH21550.1"/>
    </source>
</evidence>
<gene>
    <name evidence="3" type="ORF">HMPREF1181_00494</name>
</gene>
<comment type="caution">
    <text evidence="3">The sequence shown here is derived from an EMBL/GenBank/DDBJ whole genome shotgun (WGS) entry which is preliminary data.</text>
</comment>
<dbReference type="EMBL" id="ATFP01000007">
    <property type="protein sequence ID" value="EPH21550.1"/>
    <property type="molecule type" value="Genomic_DNA"/>
</dbReference>
<dbReference type="Gene3D" id="3.10.129.10">
    <property type="entry name" value="Hotdog Thioesterase"/>
    <property type="match status" value="1"/>
</dbReference>
<dbReference type="PATRIC" id="fig|1073351.3.peg.486"/>
<dbReference type="InterPro" id="IPR029069">
    <property type="entry name" value="HotDog_dom_sf"/>
</dbReference>
<dbReference type="FunFam" id="3.10.129.10:FF:000084">
    <property type="entry name" value="Phenylacetic acid degradation protein PaaD"/>
    <property type="match status" value="1"/>
</dbReference>
<dbReference type="SUPFAM" id="SSF54637">
    <property type="entry name" value="Thioesterase/thiol ester dehydrase-isomerase"/>
    <property type="match status" value="1"/>
</dbReference>
<keyword evidence="1" id="KW-0378">Hydrolase</keyword>
<dbReference type="InterPro" id="IPR003736">
    <property type="entry name" value="PAAI_dom"/>
</dbReference>
<name>S3ZLC2_BACSE</name>
<feature type="domain" description="Thioesterase" evidence="2">
    <location>
        <begin position="65"/>
        <end position="135"/>
    </location>
</feature>
<reference evidence="3 4" key="1">
    <citation type="submission" date="2013-05" db="EMBL/GenBank/DDBJ databases">
        <title>The Genome Sequence of Bacteroides stercoris CC31F.</title>
        <authorList>
            <consortium name="The Broad Institute Genomics Platform"/>
            <person name="Earl A."/>
            <person name="Ward D."/>
            <person name="Feldgarden M."/>
            <person name="Gevers D."/>
            <person name="Oliphant K."/>
            <person name="Allen-Vercoe E."/>
            <person name="Walker B."/>
            <person name="Young S."/>
            <person name="Zeng Q."/>
            <person name="Gargeya S."/>
            <person name="Fitzgerald M."/>
            <person name="Haas B."/>
            <person name="Abouelleil A."/>
            <person name="Allen A.W."/>
            <person name="Alvarado L."/>
            <person name="Arachchi H.M."/>
            <person name="Berlin A.M."/>
            <person name="Chapman S.B."/>
            <person name="Gainer-Dewar J."/>
            <person name="Goldberg J."/>
            <person name="Griggs A."/>
            <person name="Gujja S."/>
            <person name="Hansen M."/>
            <person name="Howarth C."/>
            <person name="Imamovic A."/>
            <person name="Ireland A."/>
            <person name="Larimer J."/>
            <person name="McCowan C."/>
            <person name="Murphy C."/>
            <person name="Pearson M."/>
            <person name="Poon T.W."/>
            <person name="Priest M."/>
            <person name="Roberts A."/>
            <person name="Saif S."/>
            <person name="Shea T."/>
            <person name="Sisk P."/>
            <person name="Sykes S."/>
            <person name="Wortman J."/>
            <person name="Nusbaum C."/>
            <person name="Birren B."/>
        </authorList>
    </citation>
    <scope>NUCLEOTIDE SEQUENCE [LARGE SCALE GENOMIC DNA]</scope>
    <source>
        <strain evidence="3 4">CC31F</strain>
    </source>
</reference>
<evidence type="ECO:0000256" key="1">
    <source>
        <dbReference type="ARBA" id="ARBA00022801"/>
    </source>
</evidence>
<dbReference type="GO" id="GO:0016289">
    <property type="term" value="F:acyl-CoA hydrolase activity"/>
    <property type="evidence" value="ECO:0007669"/>
    <property type="project" value="TreeGrafter"/>
</dbReference>
<evidence type="ECO:0000313" key="4">
    <source>
        <dbReference type="Proteomes" id="UP000014614"/>
    </source>
</evidence>
<protein>
    <submittedName>
        <fullName evidence="3">Phenylacetic acid degradation protein PaaD</fullName>
    </submittedName>
</protein>
<dbReference type="NCBIfam" id="TIGR00369">
    <property type="entry name" value="unchar_dom_1"/>
    <property type="match status" value="1"/>
</dbReference>
<dbReference type="Proteomes" id="UP000014614">
    <property type="component" value="Unassembled WGS sequence"/>
</dbReference>
<dbReference type="PANTHER" id="PTHR42856:SF1">
    <property type="entry name" value="ACYL-COENZYME A THIOESTERASE PAAI"/>
    <property type="match status" value="1"/>
</dbReference>